<dbReference type="RefSeq" id="XP_056850712.1">
    <property type="nucleotide sequence ID" value="XM_056994732.1"/>
</dbReference>
<reference evidence="1" key="1">
    <citation type="journal article" date="2019" name="Database">
        <title>The radish genome database (RadishGD): an integrated information resource for radish genomics.</title>
        <authorList>
            <person name="Yu H.J."/>
            <person name="Baek S."/>
            <person name="Lee Y.J."/>
            <person name="Cho A."/>
            <person name="Mun J.H."/>
        </authorList>
    </citation>
    <scope>NUCLEOTIDE SEQUENCE [LARGE SCALE GENOMIC DNA]</scope>
    <source>
        <strain evidence="1">cv. WK10039</strain>
    </source>
</reference>
<keyword evidence="1" id="KW-1185">Reference proteome</keyword>
<evidence type="ECO:0000313" key="2">
    <source>
        <dbReference type="RefSeq" id="XP_056850712.1"/>
    </source>
</evidence>
<dbReference type="GeneID" id="130500034"/>
<sequence>MSLILNQPPKLCLRKPVLVRCSPHHSDGSSSASWLQSQTLPYSIFCADPCRPHLIRVVYRTWDGDMKPLEYERPSNFMEVTNLIGSSNGWITALVDGIVRIREHPPPPGKRLNVISLPPHETLPLCQTQMVTNVAMSSSSPEDEDCVVAVKFLGPQLSICKPAQSNAECVGGRFAPSYKAHQIAGSGPLQRKELSE</sequence>
<accession>A0A9W3CGS7</accession>
<dbReference type="AlphaFoldDB" id="A0A9W3CGS7"/>
<reference evidence="2" key="2">
    <citation type="submission" date="2025-08" db="UniProtKB">
        <authorList>
            <consortium name="RefSeq"/>
        </authorList>
    </citation>
    <scope>IDENTIFICATION</scope>
    <source>
        <tissue evidence="2">Leaf</tissue>
    </source>
</reference>
<gene>
    <name evidence="2" type="primary">LOC130500034</name>
</gene>
<evidence type="ECO:0000313" key="1">
    <source>
        <dbReference type="Proteomes" id="UP000504610"/>
    </source>
</evidence>
<proteinExistence type="predicted"/>
<organism evidence="1 2">
    <name type="scientific">Raphanus sativus</name>
    <name type="common">Radish</name>
    <name type="synonym">Raphanus raphanistrum var. sativus</name>
    <dbReference type="NCBI Taxonomy" id="3726"/>
    <lineage>
        <taxon>Eukaryota</taxon>
        <taxon>Viridiplantae</taxon>
        <taxon>Streptophyta</taxon>
        <taxon>Embryophyta</taxon>
        <taxon>Tracheophyta</taxon>
        <taxon>Spermatophyta</taxon>
        <taxon>Magnoliopsida</taxon>
        <taxon>eudicotyledons</taxon>
        <taxon>Gunneridae</taxon>
        <taxon>Pentapetalae</taxon>
        <taxon>rosids</taxon>
        <taxon>malvids</taxon>
        <taxon>Brassicales</taxon>
        <taxon>Brassicaceae</taxon>
        <taxon>Brassiceae</taxon>
        <taxon>Raphanus</taxon>
    </lineage>
</organism>
<name>A0A9W3CGS7_RAPSA</name>
<dbReference type="OrthoDB" id="1112287at2759"/>
<dbReference type="KEGG" id="rsz:130500034"/>
<protein>
    <submittedName>
        <fullName evidence="2">Uncharacterized protein LOC130500034</fullName>
    </submittedName>
</protein>
<dbReference type="Proteomes" id="UP000504610">
    <property type="component" value="Chromosome 9"/>
</dbReference>